<organism evidence="2 3">
    <name type="scientific">Actinoallomurus vinaceus</name>
    <dbReference type="NCBI Taxonomy" id="1080074"/>
    <lineage>
        <taxon>Bacteria</taxon>
        <taxon>Bacillati</taxon>
        <taxon>Actinomycetota</taxon>
        <taxon>Actinomycetes</taxon>
        <taxon>Streptosporangiales</taxon>
        <taxon>Thermomonosporaceae</taxon>
        <taxon>Actinoallomurus</taxon>
    </lineage>
</organism>
<proteinExistence type="predicted"/>
<dbReference type="EMBL" id="BAABHK010000002">
    <property type="protein sequence ID" value="GAA4622043.1"/>
    <property type="molecule type" value="Genomic_DNA"/>
</dbReference>
<evidence type="ECO:0000313" key="2">
    <source>
        <dbReference type="EMBL" id="GAA4622043.1"/>
    </source>
</evidence>
<dbReference type="Proteomes" id="UP001501442">
    <property type="component" value="Unassembled WGS sequence"/>
</dbReference>
<accession>A0ABP8U547</accession>
<sequence length="128" mass="12858">MALGTSKRERHIKLANAIFVKGGPNMMRKACAASGLAAAAVASALMITSPAFAQSAAAARGVSGSDIRGSGNPSALLAGREFIPRDDGDDTTSIGGVGNVTGGSRNVGGIRNSRVSDSGNVEDYDYGD</sequence>
<name>A0ABP8U547_9ACTN</name>
<feature type="region of interest" description="Disordered" evidence="1">
    <location>
        <begin position="81"/>
        <end position="128"/>
    </location>
</feature>
<evidence type="ECO:0000313" key="3">
    <source>
        <dbReference type="Proteomes" id="UP001501442"/>
    </source>
</evidence>
<protein>
    <submittedName>
        <fullName evidence="2">Uncharacterized protein</fullName>
    </submittedName>
</protein>
<keyword evidence="3" id="KW-1185">Reference proteome</keyword>
<gene>
    <name evidence="2" type="ORF">GCM10023196_012650</name>
</gene>
<evidence type="ECO:0000256" key="1">
    <source>
        <dbReference type="SAM" id="MobiDB-lite"/>
    </source>
</evidence>
<comment type="caution">
    <text evidence="2">The sequence shown here is derived from an EMBL/GenBank/DDBJ whole genome shotgun (WGS) entry which is preliminary data.</text>
</comment>
<reference evidence="3" key="1">
    <citation type="journal article" date="2019" name="Int. J. Syst. Evol. Microbiol.">
        <title>The Global Catalogue of Microorganisms (GCM) 10K type strain sequencing project: providing services to taxonomists for standard genome sequencing and annotation.</title>
        <authorList>
            <consortium name="The Broad Institute Genomics Platform"/>
            <consortium name="The Broad Institute Genome Sequencing Center for Infectious Disease"/>
            <person name="Wu L."/>
            <person name="Ma J."/>
        </authorList>
    </citation>
    <scope>NUCLEOTIDE SEQUENCE [LARGE SCALE GENOMIC DNA]</scope>
    <source>
        <strain evidence="3">JCM 17939</strain>
    </source>
</reference>